<protein>
    <submittedName>
        <fullName evidence="1">Uncharacterized protein</fullName>
    </submittedName>
</protein>
<gene>
    <name evidence="1" type="ORF">ASPCAL08121</name>
</gene>
<dbReference type="Proteomes" id="UP000054771">
    <property type="component" value="Unassembled WGS sequence"/>
</dbReference>
<evidence type="ECO:0000313" key="1">
    <source>
        <dbReference type="EMBL" id="CEN61467.1"/>
    </source>
</evidence>
<sequence length="75" mass="8079">MRVYLISKAADPLFAMTIGASAALIRIRREEREKHPERAGEIGFGAVFGTGAERLGRWWNGDFDGNASGATGVAK</sequence>
<dbReference type="GO" id="GO:0009306">
    <property type="term" value="P:protein secretion"/>
    <property type="evidence" value="ECO:0007669"/>
    <property type="project" value="InterPro"/>
</dbReference>
<organism evidence="1 2">
    <name type="scientific">Aspergillus calidoustus</name>
    <dbReference type="NCBI Taxonomy" id="454130"/>
    <lineage>
        <taxon>Eukaryota</taxon>
        <taxon>Fungi</taxon>
        <taxon>Dikarya</taxon>
        <taxon>Ascomycota</taxon>
        <taxon>Pezizomycotina</taxon>
        <taxon>Eurotiomycetes</taxon>
        <taxon>Eurotiomycetidae</taxon>
        <taxon>Eurotiales</taxon>
        <taxon>Aspergillaceae</taxon>
        <taxon>Aspergillus</taxon>
        <taxon>Aspergillus subgen. Nidulantes</taxon>
    </lineage>
</organism>
<dbReference type="EMBL" id="CDMC01000006">
    <property type="protein sequence ID" value="CEN61467.1"/>
    <property type="molecule type" value="Genomic_DNA"/>
</dbReference>
<proteinExistence type="predicted"/>
<evidence type="ECO:0000313" key="2">
    <source>
        <dbReference type="Proteomes" id="UP000054771"/>
    </source>
</evidence>
<dbReference type="OrthoDB" id="2155101at2759"/>
<dbReference type="AlphaFoldDB" id="A0A0U5GSI4"/>
<dbReference type="InterPro" id="IPR024242">
    <property type="entry name" value="NCE101"/>
</dbReference>
<dbReference type="OMA" id="ADPIFAF"/>
<reference evidence="2" key="1">
    <citation type="journal article" date="2016" name="Genome Announc.">
        <title>Draft genome sequences of fungus Aspergillus calidoustus.</title>
        <authorList>
            <person name="Horn F."/>
            <person name="Linde J."/>
            <person name="Mattern D.J."/>
            <person name="Walther G."/>
            <person name="Guthke R."/>
            <person name="Scherlach K."/>
            <person name="Martin K."/>
            <person name="Brakhage A.A."/>
            <person name="Petzke L."/>
            <person name="Valiante V."/>
        </authorList>
    </citation>
    <scope>NUCLEOTIDE SEQUENCE [LARGE SCALE GENOMIC DNA]</scope>
    <source>
        <strain evidence="2">SF006504</strain>
    </source>
</reference>
<name>A0A0U5GSI4_ASPCI</name>
<accession>A0A0U5GSI4</accession>
<dbReference type="Pfam" id="PF11654">
    <property type="entry name" value="NCE101"/>
    <property type="match status" value="1"/>
</dbReference>
<keyword evidence="2" id="KW-1185">Reference proteome</keyword>